<evidence type="ECO:0000256" key="1">
    <source>
        <dbReference type="SAM" id="SignalP"/>
    </source>
</evidence>
<proteinExistence type="predicted"/>
<reference evidence="3" key="1">
    <citation type="submission" date="2021-03" db="EMBL/GenBank/DDBJ databases">
        <authorList>
            <person name="Tagirdzhanova G."/>
        </authorList>
    </citation>
    <scope>NUCLEOTIDE SEQUENCE</scope>
</reference>
<evidence type="ECO:0000313" key="3">
    <source>
        <dbReference type="EMBL" id="CAF9912304.1"/>
    </source>
</evidence>
<dbReference type="SUPFAM" id="SSF50475">
    <property type="entry name" value="FMN-binding split barrel"/>
    <property type="match status" value="1"/>
</dbReference>
<sequence>MRFLAASLACLQLAAATTANLQHLFVNPEPGVTSLHIPSIHESAVQARRILNLSSIATISTVFPVSHVSALENRPGDLEGASIALMEYYASCGPRSYDPTILAIGIATSFKNACAGSNVTLSLRYHPPTTSHPPADDLYTYSPANLPRYSLIGRIEPLSRAEIEENQIQSCFLNLHPDAQAWTPGNPIHESWWVRLVVEEIYWIGGFGDRAYIGWIPVSEWRSVTEEEVRNTRLVGERGYSTTNMISDEL</sequence>
<dbReference type="InterPro" id="IPR012349">
    <property type="entry name" value="Split_barrel_FMN-bd"/>
</dbReference>
<gene>
    <name evidence="3" type="ORF">HETSPECPRED_000902</name>
</gene>
<evidence type="ECO:0000259" key="2">
    <source>
        <dbReference type="Pfam" id="PF13883"/>
    </source>
</evidence>
<feature type="signal peptide" evidence="1">
    <location>
        <begin position="1"/>
        <end position="16"/>
    </location>
</feature>
<feature type="chain" id="PRO_5034136036" description="CREG-like beta-barrel domain-containing protein" evidence="1">
    <location>
        <begin position="17"/>
        <end position="250"/>
    </location>
</feature>
<accession>A0A8H3ETE6</accession>
<dbReference type="InterPro" id="IPR055343">
    <property type="entry name" value="CREG_beta-barrel"/>
</dbReference>
<protein>
    <recommendedName>
        <fullName evidence="2">CREG-like beta-barrel domain-containing protein</fullName>
    </recommendedName>
</protein>
<dbReference type="AlphaFoldDB" id="A0A8H3ETE6"/>
<dbReference type="EMBL" id="CAJPDS010000011">
    <property type="protein sequence ID" value="CAF9912304.1"/>
    <property type="molecule type" value="Genomic_DNA"/>
</dbReference>
<organism evidence="3 4">
    <name type="scientific">Heterodermia speciosa</name>
    <dbReference type="NCBI Taxonomy" id="116794"/>
    <lineage>
        <taxon>Eukaryota</taxon>
        <taxon>Fungi</taxon>
        <taxon>Dikarya</taxon>
        <taxon>Ascomycota</taxon>
        <taxon>Pezizomycotina</taxon>
        <taxon>Lecanoromycetes</taxon>
        <taxon>OSLEUM clade</taxon>
        <taxon>Lecanoromycetidae</taxon>
        <taxon>Caliciales</taxon>
        <taxon>Physciaceae</taxon>
        <taxon>Heterodermia</taxon>
    </lineage>
</organism>
<keyword evidence="4" id="KW-1185">Reference proteome</keyword>
<dbReference type="PANTHER" id="PTHR37273">
    <property type="entry name" value="CHROMOSOME 8, WHOLE GENOME SHOTGUN SEQUENCE"/>
    <property type="match status" value="1"/>
</dbReference>
<dbReference type="Gene3D" id="2.30.110.10">
    <property type="entry name" value="Electron Transport, Fmn-binding Protein, Chain A"/>
    <property type="match status" value="1"/>
</dbReference>
<dbReference type="Proteomes" id="UP000664521">
    <property type="component" value="Unassembled WGS sequence"/>
</dbReference>
<dbReference type="Pfam" id="PF13883">
    <property type="entry name" value="CREG_beta-barrel"/>
    <property type="match status" value="1"/>
</dbReference>
<dbReference type="OrthoDB" id="2138282at2759"/>
<feature type="domain" description="CREG-like beta-barrel" evidence="2">
    <location>
        <begin position="38"/>
        <end position="221"/>
    </location>
</feature>
<dbReference type="PANTHER" id="PTHR37273:SF1">
    <property type="entry name" value="ADL397C-AP"/>
    <property type="match status" value="1"/>
</dbReference>
<evidence type="ECO:0000313" key="4">
    <source>
        <dbReference type="Proteomes" id="UP000664521"/>
    </source>
</evidence>
<keyword evidence="1" id="KW-0732">Signal</keyword>
<name>A0A8H3ETE6_9LECA</name>
<comment type="caution">
    <text evidence="3">The sequence shown here is derived from an EMBL/GenBank/DDBJ whole genome shotgun (WGS) entry which is preliminary data.</text>
</comment>